<feature type="transmembrane region" description="Helical" evidence="10">
    <location>
        <begin position="167"/>
        <end position="191"/>
    </location>
</feature>
<dbReference type="Pfam" id="PF15917">
    <property type="entry name" value="Piezo_TM25-28"/>
    <property type="match status" value="1"/>
</dbReference>
<evidence type="ECO:0000256" key="7">
    <source>
        <dbReference type="ARBA" id="ARBA00023065"/>
    </source>
</evidence>
<feature type="transmembrane region" description="Helical" evidence="10">
    <location>
        <begin position="402"/>
        <end position="420"/>
    </location>
</feature>
<feature type="transmembrane region" description="Helical" evidence="10">
    <location>
        <begin position="1493"/>
        <end position="1510"/>
    </location>
</feature>
<feature type="transmembrane region" description="Helical" evidence="10">
    <location>
        <begin position="287"/>
        <end position="306"/>
    </location>
</feature>
<feature type="transmembrane region" description="Helical" evidence="10">
    <location>
        <begin position="1713"/>
        <end position="1734"/>
    </location>
</feature>
<proteinExistence type="inferred from homology"/>
<keyword evidence="8 10" id="KW-0472">Membrane</keyword>
<evidence type="ECO:0000313" key="16">
    <source>
        <dbReference type="Proteomes" id="UP000504635"/>
    </source>
</evidence>
<dbReference type="GO" id="GO:0005886">
    <property type="term" value="C:plasma membrane"/>
    <property type="evidence" value="ECO:0007669"/>
    <property type="project" value="UniProtKB-SubCell"/>
</dbReference>
<feature type="transmembrane region" description="Helical" evidence="10">
    <location>
        <begin position="535"/>
        <end position="557"/>
    </location>
</feature>
<name>A0A6J2X2K8_SITOR</name>
<feature type="domain" description="Piezo non-specific cation channel cap" evidence="11">
    <location>
        <begin position="1945"/>
        <end position="2260"/>
    </location>
</feature>
<feature type="transmembrane region" description="Helical" evidence="10">
    <location>
        <begin position="373"/>
        <end position="396"/>
    </location>
</feature>
<feature type="transmembrane region" description="Helical" evidence="10">
    <location>
        <begin position="754"/>
        <end position="774"/>
    </location>
</feature>
<evidence type="ECO:0000256" key="8">
    <source>
        <dbReference type="ARBA" id="ARBA00023136"/>
    </source>
</evidence>
<keyword evidence="5 10" id="KW-0812">Transmembrane</keyword>
<dbReference type="InterPro" id="IPR056769">
    <property type="entry name" value="Piezo_TM1-24"/>
</dbReference>
<feature type="transmembrane region" description="Helical" evidence="10">
    <location>
        <begin position="1517"/>
        <end position="1537"/>
    </location>
</feature>
<feature type="transmembrane region" description="Helical" evidence="10">
    <location>
        <begin position="718"/>
        <end position="742"/>
    </location>
</feature>
<sequence>MTNYWLAAFTFRIVFPILVLCVVYLRPTITTYIYLLMAFYMPFFSVPTAVSMTRDTGVFVKSFVVVSLLISLSVFCFYFVVFSSSTIAYNIEPCSFIESVLRAYGVVDFRDLPGHSNIDWLLPELIMTISGPVLWLILSKMTQETVVSIATGEADIEELKAIHNKHLLNIATQLGVFVWIFLLCFCAVIRISPFGGLYYLLFLGFLTYWATFRTFGRVCAKIIGCITPIIFIHITLIYVFQFKYFNTHPGIGRILIRIFKLYPYKTSAGCGEGNKDPRLYLWVKQRGITNFLPCALYALYLLSVLLSRHILNANDGVLSFVVAIFRRERGGPAGKWIYMIRRVKENIDYQRSIAVLQAEHTTFSNLKYIYESVFYFGIGASYLIANFTMLIWSIMYVTQRDLIIFIWANIVWLIPNGKAFMLKSSPFLIGFLWFHLILLYTYSSRLTQKYLVDRIWYFKLSVGTDTTDIGWMHLLLQSTFGIIVFCAMRQYFHDKRKKTESEQIADIMGAKDHLSKGDFGKLLKKSVVLSSTASILYKWLALLWLWLVVILMIWLEFWGTSSLFKILFVVLAIFLIMSFQLVPFDYWKKCLRVYWWILIGYAGANFILFYLYQSNMTRRFLLAYIASEKTFFQYGMIQRKLSERYKPLLYPLFFQLAVVIQKNYLQDDFDLYTSPYKEDEFESAKDSSRWMKMLYYSIIVKNMVFQILEVHFQRILLLLGWYVCVMDLCGLNLIFAILLSVACCTRRKTTITIIYVYSVFNQILIILRLCYMHLYGKHAQWNYLGEFDKGNYHYNVTLNGAEWIGFDESKYGHRYAEFSKVAWSFLYTGAVTLFRMVQIRQMNYRLARGMPAKRPDVIFPNIDYKNCHDSAANMLKFLVNFGFYKMGLEITAVFAAIVLFIRMDVYSILSSLTLIAMLMLKRKWIKNIWFLVISVLAFQVPLHYLMHIGFYPAFYDYTMSSYWTVTDTRMRLQQFFYLMNMVHPPTYEKLYYDFVLLLLVARQWRTFKAEKRHADNREFPGGSNEEVYHLIDDPTVVNPVPDYINITRNAGDVYKYVIFTGWFYLSLLFTFLAGTMRPTIYSFGYILFAFLLAWEGQDFFLREPKSIIFRWNMLILYNLLIMLCRSISQLFGCVLIYEISEEYCRIFKLLALGCVDKLGSYDLPYVEETTTCVTSTAGLGAGWDTACFAFLIFQQRIFKSYYFFHIVNDVKVETILGDRGADLIENYRSKKEAFIKEELKNIEQNMEVKLKRIRKNEAKISNIRGGDYTDFDYVERQLNIPLLPEPDRHVDADFDPTDPMVCSEYLGLLIKTNIVTVLEERKDRRHMKMVLKNQAQKQKQLAMARRKTVERIASKLDEVQGDLEATITKHIMYFMLAWGLFESLVVSFTRILNSSTRTFRQVSAEINEEKSMIRGDRHNLVGERLGKNKVWSPTRTYENIKQNNKIFIQPQKQEFLFSIYSKLLRAILYVFLTYSEWFCYACIIVRHVYRSDFISLPLLIMVFCWGSLSMPRPSKTFWIVGIAYILITLLIQSFFVMDIADWNVDSFSGNIFYPPYMIGLQRNMSTTFAIAMLVSLFFHRGVLQVLGLWKPHHYRPTTLVTDGNYYLKDKTLLNTDTATSPPEKVYTIDTSVVKLGDYLPSSVSHGLLKYGEQMKMFIQQMLSPSSAQVPVDVYTPMFLCDLINTIIMIFYFNSFGSLHEKHGIVGFMMTNKVPMEFIVTFLIQISLMVIDRWIYKGKRRFIKIMFHFFQVFSYHMWYFVIYPMVTNRVFSETPPVQIFYVIKCIYFLLSAYQIRNGYPMLISMHFLWHRYGTFNRFAFKFYNLCPYLFELRTLLDWTITDTCLGVSEYFKMEDITANMFDQMCEREFENLTSKESGRKKKRKLKYTIGGILFIVLTLTLILPFLLFSISDKVGVATSPSVVRLKLYIGTMQPIYECPSDQRSWKEMTDDHYMNLTRTFNIAKSSQSIFDHFKPEDVIVVRWQSFSSKRWDISPRAYKNLVQEVESFKPVHIRLTIEYVHRGTGGKKQEKTFGQSSSPIKDKERAILLKMLTDESASDPLLVPMVFPKFLSIDKDGTPEPLPLMEFMKSDKYLGKTHGAEDDKVDDDDDIQATSTRFRSLLIALERDQGKLWWEIRESCEDTDENYKYYLKGLVHNSCKYIVMYLFNEKVFSSSLSLLTESGILGMYLIYFMIILGLLQDMTIKIDEIWLEDIDNPEKLLTKCFEVYLARDMKNFELEQELVDELVFIMRSPDLCIRLSRDEED</sequence>
<dbReference type="GO" id="GO:0042391">
    <property type="term" value="P:regulation of membrane potential"/>
    <property type="evidence" value="ECO:0007669"/>
    <property type="project" value="TreeGrafter"/>
</dbReference>
<feature type="domain" description="Piezo TM1-24" evidence="14">
    <location>
        <begin position="365"/>
        <end position="669"/>
    </location>
</feature>
<dbReference type="InterPro" id="IPR031334">
    <property type="entry name" value="Piezo_cap_dom"/>
</dbReference>
<evidence type="ECO:0000313" key="17">
    <source>
        <dbReference type="RefSeq" id="XP_030745433.1"/>
    </source>
</evidence>
<evidence type="ECO:0000259" key="14">
    <source>
        <dbReference type="Pfam" id="PF24871"/>
    </source>
</evidence>
<dbReference type="OrthoDB" id="6772639at2759"/>
<dbReference type="InterPro" id="IPR027272">
    <property type="entry name" value="Piezo"/>
</dbReference>
<dbReference type="GO" id="GO:0071260">
    <property type="term" value="P:cellular response to mechanical stimulus"/>
    <property type="evidence" value="ECO:0007669"/>
    <property type="project" value="TreeGrafter"/>
</dbReference>
<feature type="transmembrane region" description="Helical" evidence="10">
    <location>
        <begin position="821"/>
        <end position="838"/>
    </location>
</feature>
<evidence type="ECO:0000256" key="2">
    <source>
        <dbReference type="ARBA" id="ARBA00007821"/>
    </source>
</evidence>
<dbReference type="GO" id="GO:0050982">
    <property type="term" value="P:detection of mechanical stimulus"/>
    <property type="evidence" value="ECO:0007669"/>
    <property type="project" value="TreeGrafter"/>
</dbReference>
<comment type="subcellular location">
    <subcellularLocation>
        <location evidence="1">Cell membrane</location>
        <topology evidence="1">Multi-pass membrane protein</topology>
    </subcellularLocation>
    <subcellularLocation>
        <location evidence="10">Membrane</location>
        <topology evidence="10">Multi-pass membrane protein</topology>
    </subcellularLocation>
</comment>
<feature type="domain" description="Piezo transmembrane helical unit" evidence="13">
    <location>
        <begin position="1474"/>
        <end position="1590"/>
    </location>
</feature>
<keyword evidence="4" id="KW-1003">Cell membrane</keyword>
<feature type="transmembrane region" description="Helical" evidence="10">
    <location>
        <begin position="1746"/>
        <end position="1765"/>
    </location>
</feature>
<keyword evidence="3" id="KW-0813">Transport</keyword>
<feature type="transmembrane region" description="Helical" evidence="10">
    <location>
        <begin position="197"/>
        <end position="215"/>
    </location>
</feature>
<gene>
    <name evidence="17" type="primary">LOC115874409</name>
</gene>
<feature type="transmembrane region" description="Helical" evidence="10">
    <location>
        <begin position="469"/>
        <end position="488"/>
    </location>
</feature>
<evidence type="ECO:0000256" key="10">
    <source>
        <dbReference type="RuleBase" id="RU362023"/>
    </source>
</evidence>
<feature type="transmembrane region" description="Helical" evidence="10">
    <location>
        <begin position="1777"/>
        <end position="1794"/>
    </location>
</feature>
<evidence type="ECO:0000256" key="4">
    <source>
        <dbReference type="ARBA" id="ARBA00022475"/>
    </source>
</evidence>
<feature type="transmembrane region" description="Helical" evidence="10">
    <location>
        <begin position="1078"/>
        <end position="1094"/>
    </location>
</feature>
<feature type="transmembrane region" description="Helical" evidence="10">
    <location>
        <begin position="1371"/>
        <end position="1392"/>
    </location>
</feature>
<dbReference type="PANTHER" id="PTHR13167">
    <property type="entry name" value="PIEZO-TYPE MECHANOSENSITIVE ION CHANNEL COMPONENT"/>
    <property type="match status" value="1"/>
</dbReference>
<feature type="transmembrane region" description="Helical" evidence="10">
    <location>
        <begin position="928"/>
        <end position="954"/>
    </location>
</feature>
<feature type="transmembrane region" description="Helical" evidence="10">
    <location>
        <begin position="1115"/>
        <end position="1137"/>
    </location>
</feature>
<evidence type="ECO:0000259" key="15">
    <source>
        <dbReference type="Pfam" id="PF24874"/>
    </source>
</evidence>
<feature type="transmembrane region" description="Helical" evidence="10">
    <location>
        <begin position="6"/>
        <end position="25"/>
    </location>
</feature>
<feature type="domain" description="Piezo TM1-24" evidence="14">
    <location>
        <begin position="26"/>
        <end position="309"/>
    </location>
</feature>
<evidence type="ECO:0000256" key="3">
    <source>
        <dbReference type="ARBA" id="ARBA00022448"/>
    </source>
</evidence>
<feature type="transmembrane region" description="Helical" evidence="10">
    <location>
        <begin position="1568"/>
        <end position="1589"/>
    </location>
</feature>
<feature type="transmembrane region" description="Helical" evidence="10">
    <location>
        <begin position="1673"/>
        <end position="1693"/>
    </location>
</feature>
<comment type="caution">
    <text evidence="10">Lacks conserved residue(s) required for the propagation of feature annotation.</text>
</comment>
<dbReference type="Pfam" id="PF24871">
    <property type="entry name" value="Piezo_TM1-24"/>
    <property type="match status" value="2"/>
</dbReference>
<evidence type="ECO:0000256" key="5">
    <source>
        <dbReference type="ARBA" id="ARBA00022692"/>
    </source>
</evidence>
<feature type="transmembrane region" description="Helical" evidence="10">
    <location>
        <begin position="222"/>
        <end position="240"/>
    </location>
</feature>
<dbReference type="InterPro" id="IPR056770">
    <property type="entry name" value="Piezo_THU9_anchor"/>
</dbReference>
<feature type="domain" description="Piezo THU9 and anchor" evidence="15">
    <location>
        <begin position="1671"/>
        <end position="1908"/>
    </location>
</feature>
<dbReference type="GO" id="GO:0005261">
    <property type="term" value="F:monoatomic cation channel activity"/>
    <property type="evidence" value="ECO:0007669"/>
    <property type="project" value="TreeGrafter"/>
</dbReference>
<dbReference type="InParanoid" id="A0A6J2X2K8"/>
<dbReference type="PANTHER" id="PTHR13167:SF25">
    <property type="entry name" value="PIEZO-TYPE MECHANOSENSITIVE ION CHANNEL COMPONENT"/>
    <property type="match status" value="1"/>
</dbReference>
<feature type="transmembrane region" description="Helical" evidence="10">
    <location>
        <begin position="593"/>
        <end position="612"/>
    </location>
</feature>
<evidence type="ECO:0000259" key="13">
    <source>
        <dbReference type="Pfam" id="PF23188"/>
    </source>
</evidence>
<dbReference type="GeneID" id="115874409"/>
<feature type="transmembrane region" description="Helical" evidence="10">
    <location>
        <begin position="32"/>
        <end position="52"/>
    </location>
</feature>
<organism evidence="16 17">
    <name type="scientific">Sitophilus oryzae</name>
    <name type="common">Rice weevil</name>
    <name type="synonym">Curculio oryzae</name>
    <dbReference type="NCBI Taxonomy" id="7048"/>
    <lineage>
        <taxon>Eukaryota</taxon>
        <taxon>Metazoa</taxon>
        <taxon>Ecdysozoa</taxon>
        <taxon>Arthropoda</taxon>
        <taxon>Hexapoda</taxon>
        <taxon>Insecta</taxon>
        <taxon>Pterygota</taxon>
        <taxon>Neoptera</taxon>
        <taxon>Endopterygota</taxon>
        <taxon>Coleoptera</taxon>
        <taxon>Polyphaga</taxon>
        <taxon>Cucujiformia</taxon>
        <taxon>Curculionidae</taxon>
        <taxon>Dryophthorinae</taxon>
        <taxon>Sitophilus</taxon>
    </lineage>
</organism>
<keyword evidence="6 10" id="KW-1133">Transmembrane helix</keyword>
<feature type="transmembrane region" description="Helical" evidence="10">
    <location>
        <begin position="1053"/>
        <end position="1072"/>
    </location>
</feature>
<dbReference type="InterPro" id="IPR031805">
    <property type="entry name" value="Piezo_TM25-28"/>
</dbReference>
<reference evidence="17" key="1">
    <citation type="submission" date="2025-08" db="UniProtKB">
        <authorList>
            <consortium name="RefSeq"/>
        </authorList>
    </citation>
    <scope>IDENTIFICATION</scope>
    <source>
        <tissue evidence="17">Gonads</tissue>
    </source>
</reference>
<protein>
    <recommendedName>
        <fullName evidence="10">Piezo-type mechanosensitive ion channel component</fullName>
    </recommendedName>
</protein>
<feature type="transmembrane region" description="Helical" evidence="10">
    <location>
        <begin position="2175"/>
        <end position="2198"/>
    </location>
</feature>
<dbReference type="Proteomes" id="UP000504635">
    <property type="component" value="Unplaced"/>
</dbReference>
<feature type="domain" description="Piezo TM25-28" evidence="12">
    <location>
        <begin position="1037"/>
        <end position="1264"/>
    </location>
</feature>
<comment type="similarity">
    <text evidence="2 10">Belongs to the PIEZO (TC 1.A.75) family.</text>
</comment>
<keyword evidence="9 10" id="KW-0407">Ion channel</keyword>
<feature type="transmembrane region" description="Helical" evidence="10">
    <location>
        <begin position="563"/>
        <end position="581"/>
    </location>
</feature>
<evidence type="ECO:0000259" key="11">
    <source>
        <dbReference type="Pfam" id="PF12166"/>
    </source>
</evidence>
<feature type="transmembrane region" description="Helical" evidence="10">
    <location>
        <begin position="58"/>
        <end position="81"/>
    </location>
</feature>
<evidence type="ECO:0000256" key="9">
    <source>
        <dbReference type="ARBA" id="ARBA00023303"/>
    </source>
</evidence>
<dbReference type="InterPro" id="IPR056768">
    <property type="entry name" value="THU_Piezo"/>
</dbReference>
<keyword evidence="16" id="KW-1185">Reference proteome</keyword>
<feature type="transmembrane region" description="Helical" evidence="10">
    <location>
        <begin position="1466"/>
        <end position="1487"/>
    </location>
</feature>
<dbReference type="Pfam" id="PF24874">
    <property type="entry name" value="Piezo_THU9_anchor"/>
    <property type="match status" value="1"/>
</dbReference>
<dbReference type="GO" id="GO:0008381">
    <property type="term" value="F:mechanosensitive monoatomic ion channel activity"/>
    <property type="evidence" value="ECO:0007669"/>
    <property type="project" value="InterPro"/>
</dbReference>
<dbReference type="KEGG" id="soy:115874409"/>
<feature type="transmembrane region" description="Helical" evidence="10">
    <location>
        <begin position="877"/>
        <end position="899"/>
    </location>
</feature>
<dbReference type="Pfam" id="PF12166">
    <property type="entry name" value="Piezo_cap"/>
    <property type="match status" value="1"/>
</dbReference>
<feature type="transmembrane region" description="Helical" evidence="10">
    <location>
        <begin position="427"/>
        <end position="443"/>
    </location>
</feature>
<dbReference type="Pfam" id="PF23188">
    <property type="entry name" value="THU_Piezo1"/>
    <property type="match status" value="1"/>
</dbReference>
<dbReference type="RefSeq" id="XP_030745433.1">
    <property type="nucleotide sequence ID" value="XM_030889573.1"/>
</dbReference>
<evidence type="ECO:0000259" key="12">
    <source>
        <dbReference type="Pfam" id="PF15917"/>
    </source>
</evidence>
<accession>A0A6J2X2K8</accession>
<evidence type="ECO:0000256" key="6">
    <source>
        <dbReference type="ARBA" id="ARBA00022989"/>
    </source>
</evidence>
<feature type="transmembrane region" description="Helical" evidence="10">
    <location>
        <begin position="1886"/>
        <end position="1909"/>
    </location>
</feature>
<evidence type="ECO:0000256" key="1">
    <source>
        <dbReference type="ARBA" id="ARBA00004651"/>
    </source>
</evidence>
<keyword evidence="7" id="KW-0406">Ion transport</keyword>